<dbReference type="InterPro" id="IPR002347">
    <property type="entry name" value="SDR_fam"/>
</dbReference>
<dbReference type="PRINTS" id="PR00081">
    <property type="entry name" value="GDHRDH"/>
</dbReference>
<evidence type="ECO:0000313" key="3">
    <source>
        <dbReference type="Proteomes" id="UP001596496"/>
    </source>
</evidence>
<proteinExistence type="inferred from homology"/>
<dbReference type="Gene3D" id="3.40.50.720">
    <property type="entry name" value="NAD(P)-binding Rossmann-like Domain"/>
    <property type="match status" value="1"/>
</dbReference>
<gene>
    <name evidence="2" type="ORF">ACFQSB_12870</name>
</gene>
<dbReference type="SUPFAM" id="SSF51735">
    <property type="entry name" value="NAD(P)-binding Rossmann-fold domains"/>
    <property type="match status" value="1"/>
</dbReference>
<comment type="caution">
    <text evidence="2">The sequence shown here is derived from an EMBL/GenBank/DDBJ whole genome shotgun (WGS) entry which is preliminary data.</text>
</comment>
<dbReference type="Proteomes" id="UP001596496">
    <property type="component" value="Unassembled WGS sequence"/>
</dbReference>
<comment type="similarity">
    <text evidence="1">Belongs to the short-chain dehydrogenases/reductases (SDR) family.</text>
</comment>
<sequence>MDLNLRGRSVLVTGASGGIGQAIARVYAAEGAKVALTYHTGAERAEKLAEELTRSGAADVMTVRYSLEDPATVAAAVAALERWDGPDVLVANAVRWGTRRALGQRLWEVPEHDWEPVIGHNVAPTLRTVQLAVRGMAARRFGRVVLISSHVALNGHPGQEFYGAAKAALHGFCRSLAWEAGGEGVLANVVCPGLTLTERARTGLPDHVREAEAARTPTGRLSSPEDVARTVAFLGSPANGNITGQLLTVAGGR</sequence>
<dbReference type="EMBL" id="JBHTCG010000007">
    <property type="protein sequence ID" value="MFC7383105.1"/>
    <property type="molecule type" value="Genomic_DNA"/>
</dbReference>
<dbReference type="InterPro" id="IPR050259">
    <property type="entry name" value="SDR"/>
</dbReference>
<keyword evidence="3" id="KW-1185">Reference proteome</keyword>
<reference evidence="3" key="1">
    <citation type="journal article" date="2019" name="Int. J. Syst. Evol. Microbiol.">
        <title>The Global Catalogue of Microorganisms (GCM) 10K type strain sequencing project: providing services to taxonomists for standard genome sequencing and annotation.</title>
        <authorList>
            <consortium name="The Broad Institute Genomics Platform"/>
            <consortium name="The Broad Institute Genome Sequencing Center for Infectious Disease"/>
            <person name="Wu L."/>
            <person name="Ma J."/>
        </authorList>
    </citation>
    <scope>NUCLEOTIDE SEQUENCE [LARGE SCALE GENOMIC DNA]</scope>
    <source>
        <strain evidence="3">CECT 7649</strain>
    </source>
</reference>
<name>A0ABW2P481_9ACTN</name>
<evidence type="ECO:0000256" key="1">
    <source>
        <dbReference type="ARBA" id="ARBA00006484"/>
    </source>
</evidence>
<dbReference type="PANTHER" id="PTHR42879:SF2">
    <property type="entry name" value="3-OXOACYL-[ACYL-CARRIER-PROTEIN] REDUCTASE FABG"/>
    <property type="match status" value="1"/>
</dbReference>
<dbReference type="RefSeq" id="WP_354836374.1">
    <property type="nucleotide sequence ID" value="NZ_JBHTCG010000007.1"/>
</dbReference>
<dbReference type="Pfam" id="PF13561">
    <property type="entry name" value="adh_short_C2"/>
    <property type="match status" value="1"/>
</dbReference>
<dbReference type="InterPro" id="IPR036291">
    <property type="entry name" value="NAD(P)-bd_dom_sf"/>
</dbReference>
<dbReference type="CDD" id="cd05233">
    <property type="entry name" value="SDR_c"/>
    <property type="match status" value="1"/>
</dbReference>
<evidence type="ECO:0000313" key="2">
    <source>
        <dbReference type="EMBL" id="MFC7383105.1"/>
    </source>
</evidence>
<dbReference type="PANTHER" id="PTHR42879">
    <property type="entry name" value="3-OXOACYL-(ACYL-CARRIER-PROTEIN) REDUCTASE"/>
    <property type="match status" value="1"/>
</dbReference>
<accession>A0ABW2P481</accession>
<organism evidence="2 3">
    <name type="scientific">Sphaerisporangium rhizosphaerae</name>
    <dbReference type="NCBI Taxonomy" id="2269375"/>
    <lineage>
        <taxon>Bacteria</taxon>
        <taxon>Bacillati</taxon>
        <taxon>Actinomycetota</taxon>
        <taxon>Actinomycetes</taxon>
        <taxon>Streptosporangiales</taxon>
        <taxon>Streptosporangiaceae</taxon>
        <taxon>Sphaerisporangium</taxon>
    </lineage>
</organism>
<dbReference type="PROSITE" id="PS00061">
    <property type="entry name" value="ADH_SHORT"/>
    <property type="match status" value="1"/>
</dbReference>
<protein>
    <submittedName>
        <fullName evidence="2">SDR family NAD(P)-dependent oxidoreductase</fullName>
    </submittedName>
</protein>
<dbReference type="InterPro" id="IPR020904">
    <property type="entry name" value="Sc_DH/Rdtase_CS"/>
</dbReference>